<dbReference type="AlphaFoldDB" id="A0A5U9KSB1"/>
<evidence type="ECO:0000313" key="1">
    <source>
        <dbReference type="EMBL" id="EBS2694066.1"/>
    </source>
</evidence>
<dbReference type="EMBL" id="AAGUYM010000016">
    <property type="protein sequence ID" value="EBS2694066.1"/>
    <property type="molecule type" value="Genomic_DNA"/>
</dbReference>
<reference evidence="1" key="1">
    <citation type="submission" date="2018-07" db="EMBL/GenBank/DDBJ databases">
        <authorList>
            <person name="Ashton P.M."/>
            <person name="Dallman T."/>
            <person name="Nair S."/>
            <person name="De Pinna E."/>
            <person name="Peters T."/>
            <person name="Grant K."/>
        </authorList>
    </citation>
    <scope>NUCLEOTIDE SEQUENCE [LARGE SCALE GENOMIC DNA]</scope>
    <source>
        <strain evidence="1">436933</strain>
    </source>
</reference>
<name>A0A5U9KSB1_SALNE</name>
<protein>
    <recommendedName>
        <fullName evidence="2">BrnA antitoxin family protein</fullName>
    </recommendedName>
</protein>
<accession>A0A5U9KSB1</accession>
<dbReference type="Pfam" id="PF14384">
    <property type="entry name" value="BrnA_antitoxin"/>
    <property type="match status" value="1"/>
</dbReference>
<sequence length="107" mass="12144">MSKLKLKPGTILPTDEEDAKIRKAVASDPDTVLLEDDNVKFVPYSQLKKLRRKGRPVTDCPKIPVNIRYSSEVISAFRATGDGWQTRMNAALKDWLKQHKPEDVKIP</sequence>
<organism evidence="1">
    <name type="scientific">Salmonella newport</name>
    <dbReference type="NCBI Taxonomy" id="108619"/>
    <lineage>
        <taxon>Bacteria</taxon>
        <taxon>Pseudomonadati</taxon>
        <taxon>Pseudomonadota</taxon>
        <taxon>Gammaproteobacteria</taxon>
        <taxon>Enterobacterales</taxon>
        <taxon>Enterobacteriaceae</taxon>
        <taxon>Salmonella</taxon>
    </lineage>
</organism>
<evidence type="ECO:0008006" key="2">
    <source>
        <dbReference type="Google" id="ProtNLM"/>
    </source>
</evidence>
<dbReference type="Proteomes" id="UP000839726">
    <property type="component" value="Unassembled WGS sequence"/>
</dbReference>
<comment type="caution">
    <text evidence="1">The sequence shown here is derived from an EMBL/GenBank/DDBJ whole genome shotgun (WGS) entry which is preliminary data.</text>
</comment>
<dbReference type="InterPro" id="IPR025528">
    <property type="entry name" value="BrnA_antitoxin"/>
</dbReference>
<proteinExistence type="predicted"/>
<gene>
    <name evidence="1" type="ORF">DRY71_15075</name>
</gene>